<organism evidence="1 2">
    <name type="scientific">Pythium oligandrum</name>
    <name type="common">Mycoparasitic fungus</name>
    <dbReference type="NCBI Taxonomy" id="41045"/>
    <lineage>
        <taxon>Eukaryota</taxon>
        <taxon>Sar</taxon>
        <taxon>Stramenopiles</taxon>
        <taxon>Oomycota</taxon>
        <taxon>Peronosporomycetes</taxon>
        <taxon>Pythiales</taxon>
        <taxon>Pythiaceae</taxon>
        <taxon>Pythium</taxon>
    </lineage>
</organism>
<keyword evidence="2" id="KW-1185">Reference proteome</keyword>
<dbReference type="AlphaFoldDB" id="A0A8K1FFC2"/>
<dbReference type="OrthoDB" id="126904at2759"/>
<comment type="caution">
    <text evidence="1">The sequence shown here is derived from an EMBL/GenBank/DDBJ whole genome shotgun (WGS) entry which is preliminary data.</text>
</comment>
<reference evidence="1" key="1">
    <citation type="submission" date="2019-03" db="EMBL/GenBank/DDBJ databases">
        <title>Long read genome sequence of the mycoparasitic Pythium oligandrum ATCC 38472 isolated from sugarbeet rhizosphere.</title>
        <authorList>
            <person name="Gaulin E."/>
        </authorList>
    </citation>
    <scope>NUCLEOTIDE SEQUENCE</scope>
    <source>
        <strain evidence="1">ATCC 38472_TT</strain>
    </source>
</reference>
<gene>
    <name evidence="1" type="ORF">Poli38472_006663</name>
</gene>
<proteinExistence type="predicted"/>
<evidence type="ECO:0000313" key="2">
    <source>
        <dbReference type="Proteomes" id="UP000794436"/>
    </source>
</evidence>
<evidence type="ECO:0000313" key="1">
    <source>
        <dbReference type="EMBL" id="TMW56653.1"/>
    </source>
</evidence>
<dbReference type="Proteomes" id="UP000794436">
    <property type="component" value="Unassembled WGS sequence"/>
</dbReference>
<dbReference type="EMBL" id="SPLM01000145">
    <property type="protein sequence ID" value="TMW56653.1"/>
    <property type="molecule type" value="Genomic_DNA"/>
</dbReference>
<protein>
    <submittedName>
        <fullName evidence="1">Uncharacterized protein</fullName>
    </submittedName>
</protein>
<accession>A0A8K1FFC2</accession>
<sequence length="178" mass="20313">MSTADLHEFWRDYGGFPTQYYVRLEEIKIWEVIKPLLPDIGMNRIVLLGSPGVGKSCFLMLGDVWNSLVYFDGNGSVAQASNVVLEHLTEIRKWIAMTPSNERPMVLVDGLTQKEMANHWDLQQFHILATSCQYSAKHDDHVVQVAMPAWRLEDLLMYAKSTVFTTPIVSLSRDGRQK</sequence>
<name>A0A8K1FFC2_PYTOL</name>